<dbReference type="Pfam" id="PF11356">
    <property type="entry name" value="T2SSC"/>
    <property type="match status" value="1"/>
</dbReference>
<dbReference type="InterPro" id="IPR024961">
    <property type="entry name" value="T2SS_GspC_N"/>
</dbReference>
<keyword evidence="7 9" id="KW-1133">Transmembrane helix</keyword>
<dbReference type="OrthoDB" id="5574088at2"/>
<keyword evidence="3" id="KW-1003">Cell membrane</keyword>
<feature type="domain" description="PDZ" evidence="10">
    <location>
        <begin position="219"/>
        <end position="298"/>
    </location>
</feature>
<dbReference type="AlphaFoldDB" id="A0A5C8Z8T7"/>
<protein>
    <recommendedName>
        <fullName evidence="10">PDZ domain-containing protein</fullName>
    </recommendedName>
</protein>
<keyword evidence="12" id="KW-1185">Reference proteome</keyword>
<evidence type="ECO:0000256" key="7">
    <source>
        <dbReference type="ARBA" id="ARBA00022989"/>
    </source>
</evidence>
<dbReference type="SMART" id="SM00228">
    <property type="entry name" value="PDZ"/>
    <property type="match status" value="1"/>
</dbReference>
<keyword evidence="4" id="KW-0997">Cell inner membrane</keyword>
<evidence type="ECO:0000259" key="10">
    <source>
        <dbReference type="PROSITE" id="PS50106"/>
    </source>
</evidence>
<comment type="subcellular location">
    <subcellularLocation>
        <location evidence="1">Cell inner membrane</location>
    </subcellularLocation>
</comment>
<keyword evidence="6" id="KW-0653">Protein transport</keyword>
<feature type="transmembrane region" description="Helical" evidence="9">
    <location>
        <begin position="20"/>
        <end position="38"/>
    </location>
</feature>
<evidence type="ECO:0000256" key="4">
    <source>
        <dbReference type="ARBA" id="ARBA00022519"/>
    </source>
</evidence>
<evidence type="ECO:0000256" key="8">
    <source>
        <dbReference type="ARBA" id="ARBA00023136"/>
    </source>
</evidence>
<dbReference type="PROSITE" id="PS50106">
    <property type="entry name" value="PDZ"/>
    <property type="match status" value="1"/>
</dbReference>
<comment type="caution">
    <text evidence="11">The sequence shown here is derived from an EMBL/GenBank/DDBJ whole genome shotgun (WGS) entry which is preliminary data.</text>
</comment>
<gene>
    <name evidence="11" type="ORF">FME95_01450</name>
</gene>
<proteinExistence type="predicted"/>
<dbReference type="GO" id="GO:0005886">
    <property type="term" value="C:plasma membrane"/>
    <property type="evidence" value="ECO:0007669"/>
    <property type="project" value="UniProtKB-SubCell"/>
</dbReference>
<dbReference type="RefSeq" id="WP_147712480.1">
    <property type="nucleotide sequence ID" value="NZ_VKAD01000001.1"/>
</dbReference>
<sequence>MKVKRLLQFAELKLQSWGVALLLITSAWLLAKITWLVIAPMPGVTVPSLVASDTQASSSAGSSANSQWREWAQAINQRAFFGEPEAQQVTDASSQIDAPETRLKLSLLAILAASDRGGFAIIGQSSSSGKVFQVGDNLFGQAVLSAVYSDRVIIERGGVMETLYFEKTNSSSLATPVPERPVIDSNAESLQQALTSANQAIAQGADVTLQTQGVLGYVEQAINEDPQALLNELGLEVTDQGYQVSRRARQLLMVGLRPGDIITAVNNTPVGNISQDQQLLNQLMSTGGQVSIEITRGSRTLTIHQEIPAR</sequence>
<dbReference type="Proteomes" id="UP000321764">
    <property type="component" value="Unassembled WGS sequence"/>
</dbReference>
<evidence type="ECO:0000256" key="6">
    <source>
        <dbReference type="ARBA" id="ARBA00022927"/>
    </source>
</evidence>
<dbReference type="Gene3D" id="2.30.42.10">
    <property type="match status" value="1"/>
</dbReference>
<dbReference type="Pfam" id="PF17820">
    <property type="entry name" value="PDZ_6"/>
    <property type="match status" value="1"/>
</dbReference>
<dbReference type="GO" id="GO:0015031">
    <property type="term" value="P:protein transport"/>
    <property type="evidence" value="ECO:0007669"/>
    <property type="project" value="UniProtKB-KW"/>
</dbReference>
<evidence type="ECO:0000256" key="5">
    <source>
        <dbReference type="ARBA" id="ARBA00022692"/>
    </source>
</evidence>
<evidence type="ECO:0000256" key="3">
    <source>
        <dbReference type="ARBA" id="ARBA00022475"/>
    </source>
</evidence>
<keyword evidence="8 9" id="KW-0472">Membrane</keyword>
<dbReference type="InterPro" id="IPR041489">
    <property type="entry name" value="PDZ_6"/>
</dbReference>
<evidence type="ECO:0000256" key="2">
    <source>
        <dbReference type="ARBA" id="ARBA00022448"/>
    </source>
</evidence>
<keyword evidence="5 9" id="KW-0812">Transmembrane</keyword>
<name>A0A5C8Z8T7_9GAMM</name>
<dbReference type="Gene3D" id="2.30.30.830">
    <property type="match status" value="1"/>
</dbReference>
<accession>A0A5C8Z8T7</accession>
<dbReference type="InterPro" id="IPR036034">
    <property type="entry name" value="PDZ_sf"/>
</dbReference>
<keyword evidence="2" id="KW-0813">Transport</keyword>
<dbReference type="InterPro" id="IPR001478">
    <property type="entry name" value="PDZ"/>
</dbReference>
<reference evidence="11 12" key="1">
    <citation type="submission" date="2019-07" db="EMBL/GenBank/DDBJ databases">
        <title>Reinekea sp. strain SSH23 genome sequencing and assembly.</title>
        <authorList>
            <person name="Kim I."/>
        </authorList>
    </citation>
    <scope>NUCLEOTIDE SEQUENCE [LARGE SCALE GENOMIC DNA]</scope>
    <source>
        <strain evidence="11 12">SSH23</strain>
    </source>
</reference>
<evidence type="ECO:0000256" key="1">
    <source>
        <dbReference type="ARBA" id="ARBA00004533"/>
    </source>
</evidence>
<organism evidence="11 12">
    <name type="scientific">Reinekea thalattae</name>
    <dbReference type="NCBI Taxonomy" id="2593301"/>
    <lineage>
        <taxon>Bacteria</taxon>
        <taxon>Pseudomonadati</taxon>
        <taxon>Pseudomonadota</taxon>
        <taxon>Gammaproteobacteria</taxon>
        <taxon>Oceanospirillales</taxon>
        <taxon>Saccharospirillaceae</taxon>
        <taxon>Reinekea</taxon>
    </lineage>
</organism>
<evidence type="ECO:0000256" key="9">
    <source>
        <dbReference type="SAM" id="Phobius"/>
    </source>
</evidence>
<dbReference type="SUPFAM" id="SSF50156">
    <property type="entry name" value="PDZ domain-like"/>
    <property type="match status" value="1"/>
</dbReference>
<dbReference type="EMBL" id="VKAD01000001">
    <property type="protein sequence ID" value="TXR53266.1"/>
    <property type="molecule type" value="Genomic_DNA"/>
</dbReference>
<evidence type="ECO:0000313" key="12">
    <source>
        <dbReference type="Proteomes" id="UP000321764"/>
    </source>
</evidence>
<evidence type="ECO:0000313" key="11">
    <source>
        <dbReference type="EMBL" id="TXR53266.1"/>
    </source>
</evidence>